<comment type="caution">
    <text evidence="7">The sequence shown here is derived from an EMBL/GenBank/DDBJ whole genome shotgun (WGS) entry which is preliminary data.</text>
</comment>
<dbReference type="Proteomes" id="UP000078486">
    <property type="component" value="Unassembled WGS sequence"/>
</dbReference>
<dbReference type="InterPro" id="IPR036737">
    <property type="entry name" value="OmpA-like_sf"/>
</dbReference>
<gene>
    <name evidence="7" type="ORF">AW736_16375</name>
</gene>
<sequence>MAGKGGGGAWKVAYADFVTAMMALFMVLWISAQDESIVVATSQYFQSPRKALLDGAAGILSVERMRPVRMEKVGDKGDEGTGLVDQRKIDTQFLQEIADNLYRLLNLDEVAGERPIEIQVTSDGLKVTLYDRGKRPLFKEDSAEFTDWGNFVMETLAWIIDRHQFNVVIEGHTRKGVAMANPDYSSWELSSDFANTSRRSLTHYAVNPDLIERVSGFADTKPLPGLDAADESNQRVTLSMSLRRRASTPASVSGTGAAAPPAPAENGKAR</sequence>
<keyword evidence="5" id="KW-1133">Transmembrane helix</keyword>
<keyword evidence="8" id="KW-1185">Reference proteome</keyword>
<dbReference type="PANTHER" id="PTHR30329:SF21">
    <property type="entry name" value="LIPOPROTEIN YIAD-RELATED"/>
    <property type="match status" value="1"/>
</dbReference>
<dbReference type="AlphaFoldDB" id="A0A178IFY8"/>
<comment type="subcellular location">
    <subcellularLocation>
        <location evidence="1">Membrane</location>
    </subcellularLocation>
</comment>
<proteinExistence type="predicted"/>
<protein>
    <submittedName>
        <fullName evidence="7">Flagellar motor protein MotB</fullName>
    </submittedName>
</protein>
<keyword evidence="3 5" id="KW-0472">Membrane</keyword>
<evidence type="ECO:0000313" key="8">
    <source>
        <dbReference type="Proteomes" id="UP000078486"/>
    </source>
</evidence>
<dbReference type="GO" id="GO:0016020">
    <property type="term" value="C:membrane"/>
    <property type="evidence" value="ECO:0007669"/>
    <property type="project" value="UniProtKB-SubCell"/>
</dbReference>
<evidence type="ECO:0000256" key="3">
    <source>
        <dbReference type="ARBA" id="ARBA00023136"/>
    </source>
</evidence>
<evidence type="ECO:0000256" key="4">
    <source>
        <dbReference type="SAM" id="MobiDB-lite"/>
    </source>
</evidence>
<feature type="region of interest" description="Disordered" evidence="4">
    <location>
        <begin position="239"/>
        <end position="270"/>
    </location>
</feature>
<organism evidence="7 8">
    <name type="scientific">Termitidicoccus mucosus</name>
    <dbReference type="NCBI Taxonomy" id="1184151"/>
    <lineage>
        <taxon>Bacteria</taxon>
        <taxon>Pseudomonadati</taxon>
        <taxon>Verrucomicrobiota</taxon>
        <taxon>Opitutia</taxon>
        <taxon>Opitutales</taxon>
        <taxon>Opitutaceae</taxon>
        <taxon>Termitidicoccus</taxon>
    </lineage>
</organism>
<feature type="transmembrane region" description="Helical" evidence="5">
    <location>
        <begin position="12"/>
        <end position="32"/>
    </location>
</feature>
<keyword evidence="2 5" id="KW-0812">Transmembrane</keyword>
<dbReference type="Gene3D" id="3.30.1330.60">
    <property type="entry name" value="OmpA-like domain"/>
    <property type="match status" value="1"/>
</dbReference>
<dbReference type="RefSeq" id="WP_068771372.1">
    <property type="nucleotide sequence ID" value="NZ_CP109796.1"/>
</dbReference>
<evidence type="ECO:0000256" key="2">
    <source>
        <dbReference type="ARBA" id="ARBA00022692"/>
    </source>
</evidence>
<dbReference type="PANTHER" id="PTHR30329">
    <property type="entry name" value="STATOR ELEMENT OF FLAGELLAR MOTOR COMPLEX"/>
    <property type="match status" value="1"/>
</dbReference>
<accession>A0A178IFY8</accession>
<evidence type="ECO:0000259" key="6">
    <source>
        <dbReference type="Pfam" id="PF13677"/>
    </source>
</evidence>
<keyword evidence="7" id="KW-0969">Cilium</keyword>
<dbReference type="EMBL" id="LRRQ01000126">
    <property type="protein sequence ID" value="OAM88638.1"/>
    <property type="molecule type" value="Genomic_DNA"/>
</dbReference>
<evidence type="ECO:0000256" key="1">
    <source>
        <dbReference type="ARBA" id="ARBA00004370"/>
    </source>
</evidence>
<dbReference type="InterPro" id="IPR050330">
    <property type="entry name" value="Bact_OuterMem_StrucFunc"/>
</dbReference>
<dbReference type="OrthoDB" id="9809186at2"/>
<reference evidence="7 8" key="1">
    <citation type="submission" date="2016-01" db="EMBL/GenBank/DDBJ databases">
        <title>High potential of lignocellulose degradation of a new Verrucomicrobia species.</title>
        <authorList>
            <person name="Wang Y."/>
            <person name="Shi Y."/>
            <person name="Qiu Z."/>
            <person name="Liu S."/>
            <person name="Yang H."/>
        </authorList>
    </citation>
    <scope>NUCLEOTIDE SEQUENCE [LARGE SCALE GENOMIC DNA]</scope>
    <source>
        <strain evidence="7 8">TSB47</strain>
    </source>
</reference>
<keyword evidence="7" id="KW-0282">Flagellum</keyword>
<dbReference type="InterPro" id="IPR025713">
    <property type="entry name" value="MotB-like_N_dom"/>
</dbReference>
<feature type="domain" description="Motility protein B-like N-terminal" evidence="6">
    <location>
        <begin position="4"/>
        <end position="48"/>
    </location>
</feature>
<feature type="compositionally biased region" description="Low complexity" evidence="4">
    <location>
        <begin position="247"/>
        <end position="259"/>
    </location>
</feature>
<evidence type="ECO:0000256" key="5">
    <source>
        <dbReference type="SAM" id="Phobius"/>
    </source>
</evidence>
<name>A0A178IFY8_9BACT</name>
<dbReference type="Pfam" id="PF13677">
    <property type="entry name" value="MotB_plug"/>
    <property type="match status" value="1"/>
</dbReference>
<keyword evidence="7" id="KW-0966">Cell projection</keyword>
<evidence type="ECO:0000313" key="7">
    <source>
        <dbReference type="EMBL" id="OAM88638.1"/>
    </source>
</evidence>
<dbReference type="STRING" id="1184151.AW736_16375"/>
<dbReference type="SUPFAM" id="SSF103088">
    <property type="entry name" value="OmpA-like"/>
    <property type="match status" value="1"/>
</dbReference>